<dbReference type="SMART" id="SM01163">
    <property type="entry name" value="DUF1785"/>
    <property type="match status" value="1"/>
</dbReference>
<evidence type="ECO:0000259" key="2">
    <source>
        <dbReference type="PROSITE" id="PS50821"/>
    </source>
</evidence>
<dbReference type="CDD" id="cd02846">
    <property type="entry name" value="PAZ_argonaute_like"/>
    <property type="match status" value="1"/>
</dbReference>
<dbReference type="Gene3D" id="2.170.260.10">
    <property type="entry name" value="paz domain"/>
    <property type="match status" value="1"/>
</dbReference>
<evidence type="ECO:0000256" key="1">
    <source>
        <dbReference type="SAM" id="MobiDB-lite"/>
    </source>
</evidence>
<evidence type="ECO:0000259" key="3">
    <source>
        <dbReference type="PROSITE" id="PS50822"/>
    </source>
</evidence>
<dbReference type="InterPro" id="IPR003100">
    <property type="entry name" value="PAZ_dom"/>
</dbReference>
<feature type="region of interest" description="Disordered" evidence="1">
    <location>
        <begin position="871"/>
        <end position="924"/>
    </location>
</feature>
<dbReference type="PROSITE" id="PS50822">
    <property type="entry name" value="PIWI"/>
    <property type="match status" value="1"/>
</dbReference>
<name>A0ABR3QAH4_9TREE</name>
<dbReference type="EMBL" id="JBBXJM010000002">
    <property type="protein sequence ID" value="KAL1411709.1"/>
    <property type="molecule type" value="Genomic_DNA"/>
</dbReference>
<dbReference type="RefSeq" id="XP_069211653.1">
    <property type="nucleotide sequence ID" value="XM_069351267.1"/>
</dbReference>
<feature type="compositionally biased region" description="Gly residues" evidence="1">
    <location>
        <begin position="275"/>
        <end position="294"/>
    </location>
</feature>
<dbReference type="Pfam" id="PF08699">
    <property type="entry name" value="ArgoL1"/>
    <property type="match status" value="1"/>
</dbReference>
<dbReference type="Pfam" id="PF02170">
    <property type="entry name" value="PAZ"/>
    <property type="match status" value="1"/>
</dbReference>
<evidence type="ECO:0000313" key="5">
    <source>
        <dbReference type="Proteomes" id="UP001565368"/>
    </source>
</evidence>
<dbReference type="Pfam" id="PF16488">
    <property type="entry name" value="ArgoL2"/>
    <property type="match status" value="1"/>
</dbReference>
<dbReference type="InterPro" id="IPR014811">
    <property type="entry name" value="ArgoL1"/>
</dbReference>
<accession>A0ABR3QAH4</accession>
<dbReference type="InterPro" id="IPR012337">
    <property type="entry name" value="RNaseH-like_sf"/>
</dbReference>
<proteinExistence type="predicted"/>
<keyword evidence="5" id="KW-1185">Reference proteome</keyword>
<sequence>MPPKNQPVTAAEVQHLEQAMGSFTLKDDLILRVMLTIAGVGTAGTKIPVEANMYQARFTKSAATVFHYDVEINPVAKVANQKMPKPLAAKIFKAAQQVAQQDPDAMAFRFAAFDQQKNAYTTTKFAVDKAGKRTVRVELPEPGREMSDKRRFNVVFQLANTIDLQSIIRFCSGDKQSTQEGNIVTTAMQAISVMLRQEPSQRYTALGARNRYYSLNNATELPNGALVLSGFHQAFRATSNKLPAIQIDTAYTAVWKSGLLSNNVGQYLGVGGGGGGGRGGRGGFRGGRGGGRGGAPQASGHGVQLDNLQPNQIRVLKKLLYGAKFTLPYKKNDRVYTLKNISNLPASDIRFVVQGQDGAPDKQVGLVQYYKQNHGINLTKPRLPCVVYGKNFMAPFELVHICDFNPVPFAAMTSDQTAAMIQVAAARPMQRAQSIKQWRAALAYQNSPLLEAWGLQVQANMMRIDARVLPPPKINYKGGKSTGLWNGGWNLKPNNGPAMTFTRPGNPLKSWAILCGAPRMDIQACARFQQQLVKALQSYGCAVANTNPDLIQLARVEPNSRNSDLHDSLALAARTCYQKNKMNPQLIVVILPFKDTAIYKEVKTIGAMSRANLQPVVTQCLVADKLMNERGLDQYLGNVAMKIHAKVGGVTHEVSVPGVDATTMVIGADVTHPSGGLGKLNPSIAVSVGALNPANVTFQTEVRLQDPRQEVISDLGEMTKLQLETYMNNNKGVPPAKILFFRDGVSDGQWQIVKDREVAAIRKTAAELKQGYKPKITFVICAKRHNMRFFGIEGVTKQMDAKNGNLPPGTVVDTMVTHPFVFDFYLQAHHGLQGAARPTHYVVVVDDNNFTADQMQEMCYKMSSTYQRATRSVSTDAYPRTLPSRPVSRRTRTTVGRTPLLPSPATLGRPRSRSRCTSRPLPNATAMLAVSPHM</sequence>
<dbReference type="Gene3D" id="3.40.50.2300">
    <property type="match status" value="1"/>
</dbReference>
<dbReference type="SUPFAM" id="SSF101690">
    <property type="entry name" value="PAZ domain"/>
    <property type="match status" value="1"/>
</dbReference>
<dbReference type="Proteomes" id="UP001565368">
    <property type="component" value="Unassembled WGS sequence"/>
</dbReference>
<dbReference type="Pfam" id="PF02171">
    <property type="entry name" value="Piwi"/>
    <property type="match status" value="1"/>
</dbReference>
<comment type="caution">
    <text evidence="4">The sequence shown here is derived from an EMBL/GenBank/DDBJ whole genome shotgun (WGS) entry which is preliminary data.</text>
</comment>
<dbReference type="PANTHER" id="PTHR22891">
    <property type="entry name" value="EUKARYOTIC TRANSLATION INITIATION FACTOR 2C"/>
    <property type="match status" value="1"/>
</dbReference>
<dbReference type="SUPFAM" id="SSF53098">
    <property type="entry name" value="Ribonuclease H-like"/>
    <property type="match status" value="1"/>
</dbReference>
<evidence type="ECO:0000313" key="4">
    <source>
        <dbReference type="EMBL" id="KAL1411709.1"/>
    </source>
</evidence>
<protein>
    <submittedName>
        <fullName evidence="4">Protein argonaute</fullName>
    </submittedName>
</protein>
<dbReference type="InterPro" id="IPR036397">
    <property type="entry name" value="RNaseH_sf"/>
</dbReference>
<dbReference type="InterPro" id="IPR032474">
    <property type="entry name" value="Argonaute_N"/>
</dbReference>
<dbReference type="InterPro" id="IPR003165">
    <property type="entry name" value="Piwi"/>
</dbReference>
<feature type="domain" description="Piwi" evidence="3">
    <location>
        <begin position="586"/>
        <end position="884"/>
    </location>
</feature>
<feature type="region of interest" description="Disordered" evidence="1">
    <location>
        <begin position="275"/>
        <end position="304"/>
    </location>
</feature>
<dbReference type="GeneID" id="95983718"/>
<dbReference type="PROSITE" id="PS50821">
    <property type="entry name" value="PAZ"/>
    <property type="match status" value="1"/>
</dbReference>
<reference evidence="4 5" key="1">
    <citation type="submission" date="2023-08" db="EMBL/GenBank/DDBJ databases">
        <title>Annotated Genome Sequence of Vanrija albida AlHP1.</title>
        <authorList>
            <person name="Herzog R."/>
        </authorList>
    </citation>
    <scope>NUCLEOTIDE SEQUENCE [LARGE SCALE GENOMIC DNA]</scope>
    <source>
        <strain evidence="4 5">AlHP1</strain>
    </source>
</reference>
<dbReference type="Pfam" id="PF16486">
    <property type="entry name" value="ArgoN"/>
    <property type="match status" value="1"/>
</dbReference>
<organism evidence="4 5">
    <name type="scientific">Vanrija albida</name>
    <dbReference type="NCBI Taxonomy" id="181172"/>
    <lineage>
        <taxon>Eukaryota</taxon>
        <taxon>Fungi</taxon>
        <taxon>Dikarya</taxon>
        <taxon>Basidiomycota</taxon>
        <taxon>Agaricomycotina</taxon>
        <taxon>Tremellomycetes</taxon>
        <taxon>Trichosporonales</taxon>
        <taxon>Trichosporonaceae</taxon>
        <taxon>Vanrija</taxon>
    </lineage>
</organism>
<gene>
    <name evidence="4" type="primary">ago1_1</name>
    <name evidence="4" type="ORF">Q8F55_002675</name>
</gene>
<dbReference type="SMART" id="SM00950">
    <property type="entry name" value="Piwi"/>
    <property type="match status" value="1"/>
</dbReference>
<dbReference type="InterPro" id="IPR036085">
    <property type="entry name" value="PAZ_dom_sf"/>
</dbReference>
<dbReference type="InterPro" id="IPR032472">
    <property type="entry name" value="ArgoL2"/>
</dbReference>
<feature type="domain" description="PAZ" evidence="2">
    <location>
        <begin position="303"/>
        <end position="403"/>
    </location>
</feature>
<dbReference type="Gene3D" id="3.30.420.10">
    <property type="entry name" value="Ribonuclease H-like superfamily/Ribonuclease H"/>
    <property type="match status" value="1"/>
</dbReference>